<proteinExistence type="predicted"/>
<reference evidence="1" key="2">
    <citation type="submission" date="2020-11" db="EMBL/GenBank/DDBJ databases">
        <authorList>
            <person name="McCartney M.A."/>
            <person name="Auch B."/>
            <person name="Kono T."/>
            <person name="Mallez S."/>
            <person name="Becker A."/>
            <person name="Gohl D.M."/>
            <person name="Silverstein K.A.T."/>
            <person name="Koren S."/>
            <person name="Bechman K.B."/>
            <person name="Herman A."/>
            <person name="Abrahante J.E."/>
            <person name="Garbe J."/>
        </authorList>
    </citation>
    <scope>NUCLEOTIDE SEQUENCE</scope>
    <source>
        <strain evidence="1">Duluth1</strain>
        <tissue evidence="1">Whole animal</tissue>
    </source>
</reference>
<dbReference type="Proteomes" id="UP000828390">
    <property type="component" value="Unassembled WGS sequence"/>
</dbReference>
<organism evidence="1 2">
    <name type="scientific">Dreissena polymorpha</name>
    <name type="common">Zebra mussel</name>
    <name type="synonym">Mytilus polymorpha</name>
    <dbReference type="NCBI Taxonomy" id="45954"/>
    <lineage>
        <taxon>Eukaryota</taxon>
        <taxon>Metazoa</taxon>
        <taxon>Spiralia</taxon>
        <taxon>Lophotrochozoa</taxon>
        <taxon>Mollusca</taxon>
        <taxon>Bivalvia</taxon>
        <taxon>Autobranchia</taxon>
        <taxon>Heteroconchia</taxon>
        <taxon>Euheterodonta</taxon>
        <taxon>Imparidentia</taxon>
        <taxon>Neoheterodontei</taxon>
        <taxon>Myida</taxon>
        <taxon>Dreissenoidea</taxon>
        <taxon>Dreissenidae</taxon>
        <taxon>Dreissena</taxon>
    </lineage>
</organism>
<sequence length="82" mass="9181">MPCVMETTIDSIARCLPSKFIKIGADGKKIARGKGKLMGDIDCWDFEQEPTLTKRVARNTDENAIVSEVFTLVKKIDEKGYD</sequence>
<protein>
    <submittedName>
        <fullName evidence="1">Uncharacterized protein</fullName>
    </submittedName>
</protein>
<accession>A0A9D4ECM7</accession>
<dbReference type="EMBL" id="JAIWYP010000009">
    <property type="protein sequence ID" value="KAH3776261.1"/>
    <property type="molecule type" value="Genomic_DNA"/>
</dbReference>
<comment type="caution">
    <text evidence="1">The sequence shown here is derived from an EMBL/GenBank/DDBJ whole genome shotgun (WGS) entry which is preliminary data.</text>
</comment>
<gene>
    <name evidence="1" type="ORF">DPMN_177681</name>
</gene>
<dbReference type="AlphaFoldDB" id="A0A9D4ECM7"/>
<keyword evidence="2" id="KW-1185">Reference proteome</keyword>
<evidence type="ECO:0000313" key="2">
    <source>
        <dbReference type="Proteomes" id="UP000828390"/>
    </source>
</evidence>
<reference evidence="1" key="1">
    <citation type="journal article" date="2019" name="bioRxiv">
        <title>The Genome of the Zebra Mussel, Dreissena polymorpha: A Resource for Invasive Species Research.</title>
        <authorList>
            <person name="McCartney M.A."/>
            <person name="Auch B."/>
            <person name="Kono T."/>
            <person name="Mallez S."/>
            <person name="Zhang Y."/>
            <person name="Obille A."/>
            <person name="Becker A."/>
            <person name="Abrahante J.E."/>
            <person name="Garbe J."/>
            <person name="Badalamenti J.P."/>
            <person name="Herman A."/>
            <person name="Mangelson H."/>
            <person name="Liachko I."/>
            <person name="Sullivan S."/>
            <person name="Sone E.D."/>
            <person name="Koren S."/>
            <person name="Silverstein K.A.T."/>
            <person name="Beckman K.B."/>
            <person name="Gohl D.M."/>
        </authorList>
    </citation>
    <scope>NUCLEOTIDE SEQUENCE</scope>
    <source>
        <strain evidence="1">Duluth1</strain>
        <tissue evidence="1">Whole animal</tissue>
    </source>
</reference>
<evidence type="ECO:0000313" key="1">
    <source>
        <dbReference type="EMBL" id="KAH3776261.1"/>
    </source>
</evidence>
<name>A0A9D4ECM7_DREPO</name>